<dbReference type="Proteomes" id="UP000712281">
    <property type="component" value="Unassembled WGS sequence"/>
</dbReference>
<dbReference type="AlphaFoldDB" id="A0A8S9H1V8"/>
<dbReference type="EMBL" id="QGKW02001988">
    <property type="protein sequence ID" value="KAF2550894.1"/>
    <property type="molecule type" value="Genomic_DNA"/>
</dbReference>
<name>A0A8S9H1V8_BRACR</name>
<evidence type="ECO:0000313" key="2">
    <source>
        <dbReference type="EMBL" id="KAF2531382.1"/>
    </source>
</evidence>
<gene>
    <name evidence="3" type="ORF">F2Q68_00033489</name>
    <name evidence="2" type="ORF">F2Q70_00029060</name>
</gene>
<evidence type="ECO:0000313" key="3">
    <source>
        <dbReference type="EMBL" id="KAF2550894.1"/>
    </source>
</evidence>
<dbReference type="EMBL" id="QGKY02002305">
    <property type="protein sequence ID" value="KAF2531382.1"/>
    <property type="molecule type" value="Genomic_DNA"/>
</dbReference>
<reference evidence="3" key="1">
    <citation type="submission" date="2019-12" db="EMBL/GenBank/DDBJ databases">
        <title>Genome sequencing and annotation of Brassica cretica.</title>
        <authorList>
            <person name="Studholme D.J."/>
            <person name="Sarris P.F."/>
        </authorList>
    </citation>
    <scope>NUCLEOTIDE SEQUENCE</scope>
    <source>
        <strain evidence="3">PFS-001/15</strain>
        <strain evidence="2">PFS-102/07</strain>
        <tissue evidence="3">Leaf</tissue>
    </source>
</reference>
<sequence>MLIMRDPSATTFGLPDSLIGGGASKPEGRSAKKSSNSGIGTSLVPLLSPLARSGSHPGSIESSVENYRSPRSISFPFEEFHPVAAVGAASGLSSSGSDLFPISAGPGHTNLNAFRSVKEVQKNEPFLRRSLTSVISSGNGASGLMKGRSFGNLRSSGIQLSSKDAASIRSKKKNFFHELKLEMNLLTTDLKLRGNSLYLSLSLTSCSLVAHDQDSNEMMNGKGIQLAYLHLETVQHADDNFGNRDPTTHYESFVASKITFRGAISALPSTRNPEFHRAWNMVERPHDFEELVGTPAWSSFLDCNFSELVRTGNNFSLGGNKELFIHADKDPFLEIFFLLDKPSSVIVQLPHMHVVQSLRSDQAFVPLGRYVATGLEPMLGRRLVPT</sequence>
<comment type="caution">
    <text evidence="3">The sequence shown here is derived from an EMBL/GenBank/DDBJ whole genome shotgun (WGS) entry which is preliminary data.</text>
</comment>
<protein>
    <submittedName>
        <fullName evidence="3">Uncharacterized protein</fullName>
    </submittedName>
</protein>
<feature type="region of interest" description="Disordered" evidence="1">
    <location>
        <begin position="14"/>
        <end position="40"/>
    </location>
</feature>
<proteinExistence type="predicted"/>
<evidence type="ECO:0000256" key="1">
    <source>
        <dbReference type="SAM" id="MobiDB-lite"/>
    </source>
</evidence>
<accession>A0A8S9H1V8</accession>
<evidence type="ECO:0000313" key="4">
    <source>
        <dbReference type="Proteomes" id="UP000712281"/>
    </source>
</evidence>
<organism evidence="3 4">
    <name type="scientific">Brassica cretica</name>
    <name type="common">Mustard</name>
    <dbReference type="NCBI Taxonomy" id="69181"/>
    <lineage>
        <taxon>Eukaryota</taxon>
        <taxon>Viridiplantae</taxon>
        <taxon>Streptophyta</taxon>
        <taxon>Embryophyta</taxon>
        <taxon>Tracheophyta</taxon>
        <taxon>Spermatophyta</taxon>
        <taxon>Magnoliopsida</taxon>
        <taxon>eudicotyledons</taxon>
        <taxon>Gunneridae</taxon>
        <taxon>Pentapetalae</taxon>
        <taxon>rosids</taxon>
        <taxon>malvids</taxon>
        <taxon>Brassicales</taxon>
        <taxon>Brassicaceae</taxon>
        <taxon>Brassiceae</taxon>
        <taxon>Brassica</taxon>
    </lineage>
</organism>